<dbReference type="Pfam" id="PF13669">
    <property type="entry name" value="Glyoxalase_4"/>
    <property type="match status" value="1"/>
</dbReference>
<comment type="caution">
    <text evidence="3">The sequence shown here is derived from an EMBL/GenBank/DDBJ whole genome shotgun (WGS) entry which is preliminary data.</text>
</comment>
<dbReference type="InterPro" id="IPR029068">
    <property type="entry name" value="Glyas_Bleomycin-R_OHBP_Dase"/>
</dbReference>
<dbReference type="PANTHER" id="PTHR43048">
    <property type="entry name" value="METHYLMALONYL-COA EPIMERASE"/>
    <property type="match status" value="1"/>
</dbReference>
<dbReference type="EMBL" id="BAAAJK010000004">
    <property type="protein sequence ID" value="GAA1382208.1"/>
    <property type="molecule type" value="Genomic_DNA"/>
</dbReference>
<dbReference type="Gene3D" id="3.10.180.10">
    <property type="entry name" value="2,3-Dihydroxybiphenyl 1,2-Dioxygenase, domain 1"/>
    <property type="match status" value="2"/>
</dbReference>
<sequence>MTGLLPVDRLYAIGVVVRDLEAATAAYAEMLGIDEWEVREFGPDRVDAATAHGRPVTPTFRTATGTTAPPEGATTALGTPIVPVTFELVQPLRGESPFQEFRFVRGQGISHLTVAVQGPEEFARLRDELAGAGLAIAGSLTLDGTLERHFVDTRAALGGYLVEIRVPLRPGGDELAVTDRWTPARRSAGEGPVEVQGVNHFGVVVDDLMATLPEYDRLLGLGSWKIRNWRTEPGRLENATYQGGPVEHEYFTARTQISDFGFEIIQPTLGPSHYNRDFRDVVGPGVHHIQLHATTDEAAFEGTAKHLDAAGAPVVMGADLFGGGAAFRYHDTGPGLGGWVLETVLMRGEPDREAMAPDYVVDLAAT</sequence>
<feature type="region of interest" description="Disordered" evidence="2">
    <location>
        <begin position="48"/>
        <end position="74"/>
    </location>
</feature>
<reference evidence="4" key="1">
    <citation type="journal article" date="2019" name="Int. J. Syst. Evol. Microbiol.">
        <title>The Global Catalogue of Microorganisms (GCM) 10K type strain sequencing project: providing services to taxonomists for standard genome sequencing and annotation.</title>
        <authorList>
            <consortium name="The Broad Institute Genomics Platform"/>
            <consortium name="The Broad Institute Genome Sequencing Center for Infectious Disease"/>
            <person name="Wu L."/>
            <person name="Ma J."/>
        </authorList>
    </citation>
    <scope>NUCLEOTIDE SEQUENCE [LARGE SCALE GENOMIC DNA]</scope>
    <source>
        <strain evidence="4">JCM 11896</strain>
    </source>
</reference>
<accession>A0ABP4I5L4</accession>
<dbReference type="InterPro" id="IPR051785">
    <property type="entry name" value="MMCE/EMCE_epimerase"/>
</dbReference>
<evidence type="ECO:0000256" key="2">
    <source>
        <dbReference type="SAM" id="MobiDB-lite"/>
    </source>
</evidence>
<organism evidence="3 4">
    <name type="scientific">Pseudonocardia kongjuensis</name>
    <dbReference type="NCBI Taxonomy" id="102227"/>
    <lineage>
        <taxon>Bacteria</taxon>
        <taxon>Bacillati</taxon>
        <taxon>Actinomycetota</taxon>
        <taxon>Actinomycetes</taxon>
        <taxon>Pseudonocardiales</taxon>
        <taxon>Pseudonocardiaceae</taxon>
        <taxon>Pseudonocardia</taxon>
    </lineage>
</organism>
<dbReference type="PANTHER" id="PTHR43048:SF3">
    <property type="entry name" value="METHYLMALONYL-COA EPIMERASE, MITOCHONDRIAL"/>
    <property type="match status" value="1"/>
</dbReference>
<name>A0ABP4I5L4_9PSEU</name>
<evidence type="ECO:0000313" key="4">
    <source>
        <dbReference type="Proteomes" id="UP001501414"/>
    </source>
</evidence>
<dbReference type="Proteomes" id="UP001501414">
    <property type="component" value="Unassembled WGS sequence"/>
</dbReference>
<feature type="compositionally biased region" description="Low complexity" evidence="2">
    <location>
        <begin position="55"/>
        <end position="74"/>
    </location>
</feature>
<keyword evidence="1" id="KW-0479">Metal-binding</keyword>
<protein>
    <submittedName>
        <fullName evidence="3">Uncharacterized protein</fullName>
    </submittedName>
</protein>
<keyword evidence="4" id="KW-1185">Reference proteome</keyword>
<dbReference type="RefSeq" id="WP_344018647.1">
    <property type="nucleotide sequence ID" value="NZ_BAAAJK010000004.1"/>
</dbReference>
<proteinExistence type="predicted"/>
<gene>
    <name evidence="3" type="ORF">GCM10009613_09600</name>
</gene>
<evidence type="ECO:0000256" key="1">
    <source>
        <dbReference type="ARBA" id="ARBA00022723"/>
    </source>
</evidence>
<dbReference type="SUPFAM" id="SSF54593">
    <property type="entry name" value="Glyoxalase/Bleomycin resistance protein/Dihydroxybiphenyl dioxygenase"/>
    <property type="match status" value="2"/>
</dbReference>
<evidence type="ECO:0000313" key="3">
    <source>
        <dbReference type="EMBL" id="GAA1382208.1"/>
    </source>
</evidence>